<feature type="compositionally biased region" description="Basic and acidic residues" evidence="1">
    <location>
        <begin position="49"/>
        <end position="69"/>
    </location>
</feature>
<organism evidence="2 3">
    <name type="scientific">Emydomyces testavorans</name>
    <dbReference type="NCBI Taxonomy" id="2070801"/>
    <lineage>
        <taxon>Eukaryota</taxon>
        <taxon>Fungi</taxon>
        <taxon>Dikarya</taxon>
        <taxon>Ascomycota</taxon>
        <taxon>Pezizomycotina</taxon>
        <taxon>Eurotiomycetes</taxon>
        <taxon>Eurotiomycetidae</taxon>
        <taxon>Onygenales</taxon>
        <taxon>Nannizziopsiaceae</taxon>
        <taxon>Emydomyces</taxon>
    </lineage>
</organism>
<evidence type="ECO:0000256" key="1">
    <source>
        <dbReference type="SAM" id="MobiDB-lite"/>
    </source>
</evidence>
<evidence type="ECO:0000313" key="2">
    <source>
        <dbReference type="EMBL" id="WEW54645.1"/>
    </source>
</evidence>
<evidence type="ECO:0000313" key="3">
    <source>
        <dbReference type="Proteomes" id="UP001219355"/>
    </source>
</evidence>
<sequence length="288" mass="33957">MDEDTKTTKVTILKFERDRDIWYGSIHGFVRSKRIWDLVNPDLEGEPAFLKEPKPIARPPKDTDPDTKEEYKLDLAERKEGMSRYEREQQALSKCRDQLVSGVDHPIMKELVMEEHSYVILKALKERLWPTEPERRREENTYGDMKKLKLIDKELATDELIEANERIDPIYALGWEHRHDRGTFDKVIGEFQRHYEKKPAVHKPKYQAAFLSPTSSQTPSKPTRPVSETCICGLRHWYHQCAYLNHEHKTNGWVEDPEIRRKVDEALKDPAKKNGVRKSLQKNKAYKH</sequence>
<reference evidence="2" key="1">
    <citation type="submission" date="2023-03" db="EMBL/GenBank/DDBJ databases">
        <title>Emydomyces testavorans Genome Sequence.</title>
        <authorList>
            <person name="Hoyer L."/>
        </authorList>
    </citation>
    <scope>NUCLEOTIDE SEQUENCE</scope>
    <source>
        <strain evidence="2">16-2883</strain>
    </source>
</reference>
<dbReference type="AlphaFoldDB" id="A0AAF0DAH8"/>
<feature type="region of interest" description="Disordered" evidence="1">
    <location>
        <begin position="47"/>
        <end position="69"/>
    </location>
</feature>
<dbReference type="Proteomes" id="UP001219355">
    <property type="component" value="Chromosome 1"/>
</dbReference>
<proteinExistence type="predicted"/>
<feature type="compositionally biased region" description="Basic residues" evidence="1">
    <location>
        <begin position="274"/>
        <end position="288"/>
    </location>
</feature>
<accession>A0AAF0DAH8</accession>
<dbReference type="EMBL" id="CP120627">
    <property type="protein sequence ID" value="WEW54645.1"/>
    <property type="molecule type" value="Genomic_DNA"/>
</dbReference>
<protein>
    <submittedName>
        <fullName evidence="2">Uncharacterized protein</fullName>
    </submittedName>
</protein>
<name>A0AAF0DAH8_9EURO</name>
<feature type="region of interest" description="Disordered" evidence="1">
    <location>
        <begin position="265"/>
        <end position="288"/>
    </location>
</feature>
<keyword evidence="3" id="KW-1185">Reference proteome</keyword>
<gene>
    <name evidence="2" type="ORF">PRK78_000065</name>
</gene>